<dbReference type="PANTHER" id="PTHR45922">
    <property type="entry name" value="CLEAVAGE AND POLYADENYLATION SPECIFICITY FACTOR SUBUNIT 2"/>
    <property type="match status" value="1"/>
</dbReference>
<dbReference type="STRING" id="1328759.A0A5C2SS73"/>
<dbReference type="Proteomes" id="UP000313359">
    <property type="component" value="Unassembled WGS sequence"/>
</dbReference>
<gene>
    <name evidence="7" type="ORF">L227DRAFT_515568</name>
</gene>
<comment type="similarity">
    <text evidence="4">Belongs to the metallo-beta-lactamase superfamily. RNA-metabolizing metallo-beta-lactamase-like family. CPSF2/YSH1 subfamily.</text>
</comment>
<dbReference type="Gene3D" id="3.60.15.10">
    <property type="entry name" value="Ribonuclease Z/Hydroxyacylglutathione hydrolase-like"/>
    <property type="match status" value="1"/>
</dbReference>
<reference evidence="7" key="1">
    <citation type="journal article" date="2018" name="Genome Biol. Evol.">
        <title>Genomics and development of Lentinus tigrinus, a white-rot wood-decaying mushroom with dimorphic fruiting bodies.</title>
        <authorList>
            <person name="Wu B."/>
            <person name="Xu Z."/>
            <person name="Knudson A."/>
            <person name="Carlson A."/>
            <person name="Chen N."/>
            <person name="Kovaka S."/>
            <person name="LaButti K."/>
            <person name="Lipzen A."/>
            <person name="Pennachio C."/>
            <person name="Riley R."/>
            <person name="Schakwitz W."/>
            <person name="Umezawa K."/>
            <person name="Ohm R.A."/>
            <person name="Grigoriev I.V."/>
            <person name="Nagy L.G."/>
            <person name="Gibbons J."/>
            <person name="Hibbett D."/>
        </authorList>
    </citation>
    <scope>NUCLEOTIDE SEQUENCE [LARGE SCALE GENOMIC DNA]</scope>
    <source>
        <strain evidence="7">ALCF2SS1-6</strain>
    </source>
</reference>
<proteinExistence type="inferred from homology"/>
<evidence type="ECO:0000256" key="3">
    <source>
        <dbReference type="ARBA" id="ARBA00023242"/>
    </source>
</evidence>
<sequence length="930" mass="102574">MITFTPLSGPAGTIRTVPLAYLLQVDDVRILLDCGSPDWCPEPPTGDVDENESPPWEKYCDALKECAPTVDLVLLSHGDLSHSGLYPYAYAHWGLTAPTYTTLPVQAMARVAVTEDVEAIRDEQDVGDIVPSLDGESAAKESESPSPSSEEPSPSPGPKFEAKKRRYVATVQQVIDAFESVNVLRYSQPCHLQGKCQGLTIIPFNAGHSLGGTIWKIRSPSAGTILYAVDMNHMKERHLDGTVLIRQASAGGGVFESLARPDLLITDAERANVTTARRKDRDAALLDCVTATLSSRNSLLLPCDSSSRVLELLVLLDQHWNYSRLKYPICLLSRTGQEMLTFVRSMMEWFGGTISKEDVGEDGKTDGRRDRRRRDDDHDDEALGAFALRFRHLEFFMNPQALMDRYSHKDPKLILAVPATLSHGPSRSIFAKFAEIPDNVVLLTGRGEPGTLGRLLFDKWNDSQREDSKWDRGRIGSNIMMDGVLHLEMHSKVPLQGAELEEFLAKERAAREREAAQQAALARTQRMLEADEADSESDSDSDSGSDDEENEVERTLGDDYMDTAEDGKRAPNGRAKRKRDANGLTDGGDWEEEGVTRISFDIYLKGNVAKATSFFKSAEGQTQRFRMFPYVEKKRRVDEYGETVDVGKWLRKGKALEEDAESEESKEAKRRKEEEEAKKAPREPPSKFVTTYVEVQLACRLLFVDLEGLNDGRAVKTIVPQVNPRKMILVHAPQPATDALIESCANIRAMTKEIYAPCQGETVQIGQHTNSFSISLSDELLAAVKMSRFEDNEVGYVSGRVSSLASSTIPLLEPALAVHLQDSATRKPLRGRMLGSRPTQTLPQSTMIGELKLTSLKARLVSVGVQAELVGEGVLICGAAARRGAGTDALGDSVAVRKTARGRVELEGSVSDVYYVVRKEIYSLLALVAA</sequence>
<dbReference type="Pfam" id="PF13299">
    <property type="entry name" value="CPSF100_C"/>
    <property type="match status" value="1"/>
</dbReference>
<accession>A0A5C2SS73</accession>
<dbReference type="InterPro" id="IPR001279">
    <property type="entry name" value="Metallo-B-lactamas"/>
</dbReference>
<evidence type="ECO:0000313" key="8">
    <source>
        <dbReference type="Proteomes" id="UP000313359"/>
    </source>
</evidence>
<feature type="domain" description="Beta-Casp" evidence="6">
    <location>
        <begin position="309"/>
        <end position="456"/>
    </location>
</feature>
<dbReference type="GO" id="GO:0006398">
    <property type="term" value="P:mRNA 3'-end processing by stem-loop binding and cleavage"/>
    <property type="evidence" value="ECO:0007669"/>
    <property type="project" value="InterPro"/>
</dbReference>
<dbReference type="GO" id="GO:0003723">
    <property type="term" value="F:RNA binding"/>
    <property type="evidence" value="ECO:0007669"/>
    <property type="project" value="UniProtKB-KW"/>
</dbReference>
<evidence type="ECO:0000256" key="1">
    <source>
        <dbReference type="ARBA" id="ARBA00004123"/>
    </source>
</evidence>
<keyword evidence="3 4" id="KW-0539">Nucleus</keyword>
<keyword evidence="8" id="KW-1185">Reference proteome</keyword>
<feature type="region of interest" description="Disordered" evidence="5">
    <location>
        <begin position="123"/>
        <end position="161"/>
    </location>
</feature>
<protein>
    <recommendedName>
        <fullName evidence="4">Cleavage and polyadenylation specificity factor subunit 2</fullName>
    </recommendedName>
    <alternativeName>
        <fullName evidence="4">Cleavage and polyadenylation specificity factor 100 kDa subunit</fullName>
    </alternativeName>
</protein>
<name>A0A5C2SS73_9APHY</name>
<dbReference type="InterPro" id="IPR027075">
    <property type="entry name" value="CPSF2"/>
</dbReference>
<comment type="subcellular location">
    <subcellularLocation>
        <location evidence="1 4">Nucleus</location>
    </subcellularLocation>
</comment>
<evidence type="ECO:0000313" key="7">
    <source>
        <dbReference type="EMBL" id="RPD66743.1"/>
    </source>
</evidence>
<dbReference type="EMBL" id="ML122250">
    <property type="protein sequence ID" value="RPD66743.1"/>
    <property type="molecule type" value="Genomic_DNA"/>
</dbReference>
<dbReference type="SUPFAM" id="SSF56281">
    <property type="entry name" value="Metallo-hydrolase/oxidoreductase"/>
    <property type="match status" value="1"/>
</dbReference>
<dbReference type="OrthoDB" id="64353at2759"/>
<dbReference type="Pfam" id="PF16661">
    <property type="entry name" value="Lactamase_B_6"/>
    <property type="match status" value="1"/>
</dbReference>
<evidence type="ECO:0000256" key="5">
    <source>
        <dbReference type="SAM" id="MobiDB-lite"/>
    </source>
</evidence>
<dbReference type="InterPro" id="IPR022712">
    <property type="entry name" value="Beta_Casp"/>
</dbReference>
<organism evidence="7 8">
    <name type="scientific">Lentinus tigrinus ALCF2SS1-6</name>
    <dbReference type="NCBI Taxonomy" id="1328759"/>
    <lineage>
        <taxon>Eukaryota</taxon>
        <taxon>Fungi</taxon>
        <taxon>Dikarya</taxon>
        <taxon>Basidiomycota</taxon>
        <taxon>Agaricomycotina</taxon>
        <taxon>Agaricomycetes</taxon>
        <taxon>Polyporales</taxon>
        <taxon>Polyporaceae</taxon>
        <taxon>Lentinus</taxon>
    </lineage>
</organism>
<keyword evidence="4" id="KW-0694">RNA-binding</keyword>
<feature type="compositionally biased region" description="Low complexity" evidence="5">
    <location>
        <begin position="516"/>
        <end position="525"/>
    </location>
</feature>
<dbReference type="Pfam" id="PF10996">
    <property type="entry name" value="Beta-Casp"/>
    <property type="match status" value="1"/>
</dbReference>
<evidence type="ECO:0000256" key="4">
    <source>
        <dbReference type="RuleBase" id="RU365006"/>
    </source>
</evidence>
<evidence type="ECO:0000256" key="2">
    <source>
        <dbReference type="ARBA" id="ARBA00022664"/>
    </source>
</evidence>
<keyword evidence="2 4" id="KW-0507">mRNA processing</keyword>
<dbReference type="CDD" id="cd16293">
    <property type="entry name" value="CPSF2-like_MBL-fold"/>
    <property type="match status" value="1"/>
</dbReference>
<dbReference type="InterPro" id="IPR036866">
    <property type="entry name" value="RibonucZ/Hydroxyglut_hydro"/>
</dbReference>
<feature type="region of interest" description="Disordered" evidence="5">
    <location>
        <begin position="655"/>
        <end position="685"/>
    </location>
</feature>
<feature type="compositionally biased region" description="Acidic residues" evidence="5">
    <location>
        <begin position="530"/>
        <end position="551"/>
    </location>
</feature>
<dbReference type="GO" id="GO:0005847">
    <property type="term" value="C:mRNA cleavage and polyadenylation specificity factor complex"/>
    <property type="evidence" value="ECO:0007669"/>
    <property type="project" value="InterPro"/>
</dbReference>
<feature type="region of interest" description="Disordered" evidence="5">
    <location>
        <begin position="515"/>
        <end position="591"/>
    </location>
</feature>
<dbReference type="AlphaFoldDB" id="A0A5C2SS73"/>
<dbReference type="InterPro" id="IPR025069">
    <property type="entry name" value="Cpsf2_C"/>
</dbReference>
<dbReference type="SMART" id="SM01027">
    <property type="entry name" value="Beta-Casp"/>
    <property type="match status" value="1"/>
</dbReference>
<dbReference type="InterPro" id="IPR035639">
    <property type="entry name" value="CPSF2_MBL"/>
</dbReference>
<feature type="compositionally biased region" description="Basic and acidic residues" evidence="5">
    <location>
        <begin position="663"/>
        <end position="685"/>
    </location>
</feature>
<dbReference type="PANTHER" id="PTHR45922:SF1">
    <property type="entry name" value="CLEAVAGE AND POLYADENYLATION SPECIFICITY FACTOR SUBUNIT 2"/>
    <property type="match status" value="1"/>
</dbReference>
<evidence type="ECO:0000259" key="6">
    <source>
        <dbReference type="SMART" id="SM01027"/>
    </source>
</evidence>